<dbReference type="InterPro" id="IPR013221">
    <property type="entry name" value="Mur_ligase_cen"/>
</dbReference>
<protein>
    <submittedName>
        <fullName evidence="9">Dihydrofolate synthase / Folylpolyglutamate synthase</fullName>
        <ecNumber evidence="9">6.3.2.12</ecNumber>
        <ecNumber evidence="9">6.3.2.17</ecNumber>
    </submittedName>
</protein>
<dbReference type="PANTHER" id="PTHR11136">
    <property type="entry name" value="FOLYLPOLYGLUTAMATE SYNTHASE-RELATED"/>
    <property type="match status" value="1"/>
</dbReference>
<keyword evidence="4" id="KW-0547">Nucleotide-binding</keyword>
<dbReference type="SUPFAM" id="SSF53623">
    <property type="entry name" value="MurD-like peptide ligases, catalytic domain"/>
    <property type="match status" value="1"/>
</dbReference>
<proteinExistence type="inferred from homology"/>
<dbReference type="GO" id="GO:0004326">
    <property type="term" value="F:tetrahydrofolylpolyglutamate synthase activity"/>
    <property type="evidence" value="ECO:0007669"/>
    <property type="project" value="UniProtKB-EC"/>
</dbReference>
<dbReference type="InterPro" id="IPR001645">
    <property type="entry name" value="Folylpolyglutamate_synth"/>
</dbReference>
<dbReference type="PIRSF" id="PIRSF001563">
    <property type="entry name" value="Folylpolyglu_synth"/>
    <property type="match status" value="1"/>
</dbReference>
<dbReference type="Pfam" id="PF08245">
    <property type="entry name" value="Mur_ligase_M"/>
    <property type="match status" value="1"/>
</dbReference>
<feature type="domain" description="Mur ligase central" evidence="8">
    <location>
        <begin position="49"/>
        <end position="188"/>
    </location>
</feature>
<evidence type="ECO:0000313" key="9">
    <source>
        <dbReference type="EMBL" id="CUS42718.1"/>
    </source>
</evidence>
<comment type="similarity">
    <text evidence="1">Belongs to the folylpolyglutamate synthase family.</text>
</comment>
<dbReference type="GO" id="GO:0005524">
    <property type="term" value="F:ATP binding"/>
    <property type="evidence" value="ECO:0007669"/>
    <property type="project" value="UniProtKB-KW"/>
</dbReference>
<evidence type="ECO:0000256" key="3">
    <source>
        <dbReference type="ARBA" id="ARBA00022723"/>
    </source>
</evidence>
<gene>
    <name evidence="9" type="ORF">MGWOODY_Tha2691</name>
</gene>
<dbReference type="GO" id="GO:0008841">
    <property type="term" value="F:dihydrofolate synthase activity"/>
    <property type="evidence" value="ECO:0007669"/>
    <property type="project" value="UniProtKB-EC"/>
</dbReference>
<dbReference type="Gene3D" id="3.90.190.20">
    <property type="entry name" value="Mur ligase, C-terminal domain"/>
    <property type="match status" value="1"/>
</dbReference>
<evidence type="ECO:0000259" key="7">
    <source>
        <dbReference type="Pfam" id="PF02875"/>
    </source>
</evidence>
<evidence type="ECO:0000256" key="1">
    <source>
        <dbReference type="ARBA" id="ARBA00008276"/>
    </source>
</evidence>
<accession>A0A160TFQ5</accession>
<dbReference type="EMBL" id="CZQC01000069">
    <property type="protein sequence ID" value="CUS42718.1"/>
    <property type="molecule type" value="Genomic_DNA"/>
</dbReference>
<feature type="domain" description="Mur ligase C-terminal" evidence="7">
    <location>
        <begin position="287"/>
        <end position="401"/>
    </location>
</feature>
<sequence>MLQTFSSVDEWLTHLEGIHPAEIELGLARVSKVGAAVGCLRAAPLMILVGGTNGKGTTSALIAALLRQRGLRVGVYSSPHILRYNERVSIDGVDISDADLCATFAHIEAARGDTTLTYFEFGTLAALIYFQQQGVDACVMEIGLGGRLDAVNIAAADISVVTSIGLDHQSWLGDTVAEIAYEKCSIARKNCFLVCGQPDAPDTAATTVENIGGQFVGRDDEFSARRSDSGVEVRFRDSRGSPQCWALPTPKIPYPNVATAIQTLALINQLPSYEDVATVVSTLAVPGRLQTFDFGALRLTLDVAHNPQAAEFIGQQLVQVDGIVLGMLGDKDVEGVLRVLPASKVFHLVSLTQCHRGLSAQALHARADFAADIQVQEWDTVEQALNMLIATNATGHWLIAGSFYTVEAAQIWLNAHQADRQMQSSGQGVA</sequence>
<dbReference type="EC" id="6.3.2.12" evidence="9"/>
<evidence type="ECO:0000256" key="4">
    <source>
        <dbReference type="ARBA" id="ARBA00022741"/>
    </source>
</evidence>
<dbReference type="NCBIfam" id="TIGR01499">
    <property type="entry name" value="folC"/>
    <property type="match status" value="1"/>
</dbReference>
<evidence type="ECO:0000256" key="5">
    <source>
        <dbReference type="ARBA" id="ARBA00022840"/>
    </source>
</evidence>
<dbReference type="InterPro" id="IPR004101">
    <property type="entry name" value="Mur_ligase_C"/>
</dbReference>
<dbReference type="PANTHER" id="PTHR11136:SF0">
    <property type="entry name" value="DIHYDROFOLATE SYNTHETASE-RELATED"/>
    <property type="match status" value="1"/>
</dbReference>
<evidence type="ECO:0000259" key="8">
    <source>
        <dbReference type="Pfam" id="PF08245"/>
    </source>
</evidence>
<dbReference type="Pfam" id="PF02875">
    <property type="entry name" value="Mur_ligase_C"/>
    <property type="match status" value="1"/>
</dbReference>
<dbReference type="GO" id="GO:0005737">
    <property type="term" value="C:cytoplasm"/>
    <property type="evidence" value="ECO:0007669"/>
    <property type="project" value="TreeGrafter"/>
</dbReference>
<keyword evidence="3" id="KW-0479">Metal-binding</keyword>
<keyword evidence="5" id="KW-0067">ATP-binding</keyword>
<dbReference type="InterPro" id="IPR036565">
    <property type="entry name" value="Mur-like_cat_sf"/>
</dbReference>
<keyword evidence="6" id="KW-0460">Magnesium</keyword>
<organism evidence="9">
    <name type="scientific">hydrothermal vent metagenome</name>
    <dbReference type="NCBI Taxonomy" id="652676"/>
    <lineage>
        <taxon>unclassified sequences</taxon>
        <taxon>metagenomes</taxon>
        <taxon>ecological metagenomes</taxon>
    </lineage>
</organism>
<dbReference type="SUPFAM" id="SSF53244">
    <property type="entry name" value="MurD-like peptide ligases, peptide-binding domain"/>
    <property type="match status" value="1"/>
</dbReference>
<reference evidence="9" key="1">
    <citation type="submission" date="2015-10" db="EMBL/GenBank/DDBJ databases">
        <authorList>
            <person name="Gilbert D.G."/>
        </authorList>
    </citation>
    <scope>NUCLEOTIDE SEQUENCE</scope>
</reference>
<keyword evidence="2 9" id="KW-0436">Ligase</keyword>
<dbReference type="Gene3D" id="3.40.1190.10">
    <property type="entry name" value="Mur-like, catalytic domain"/>
    <property type="match status" value="1"/>
</dbReference>
<evidence type="ECO:0000256" key="6">
    <source>
        <dbReference type="ARBA" id="ARBA00022842"/>
    </source>
</evidence>
<name>A0A160TFQ5_9ZZZZ</name>
<dbReference type="InterPro" id="IPR036615">
    <property type="entry name" value="Mur_ligase_C_dom_sf"/>
</dbReference>
<dbReference type="EC" id="6.3.2.17" evidence="9"/>
<evidence type="ECO:0000256" key="2">
    <source>
        <dbReference type="ARBA" id="ARBA00022598"/>
    </source>
</evidence>
<dbReference type="AlphaFoldDB" id="A0A160TFQ5"/>
<dbReference type="GO" id="GO:0046872">
    <property type="term" value="F:metal ion binding"/>
    <property type="evidence" value="ECO:0007669"/>
    <property type="project" value="UniProtKB-KW"/>
</dbReference>